<proteinExistence type="inferred from homology"/>
<dbReference type="InterPro" id="IPR036388">
    <property type="entry name" value="WH-like_DNA-bd_sf"/>
</dbReference>
<keyword evidence="2" id="KW-0805">Transcription regulation</keyword>
<dbReference type="GO" id="GO:0003677">
    <property type="term" value="F:DNA binding"/>
    <property type="evidence" value="ECO:0007669"/>
    <property type="project" value="InterPro"/>
</dbReference>
<dbReference type="InterPro" id="IPR014327">
    <property type="entry name" value="RNA_pol_sigma70_bacteroid"/>
</dbReference>
<dbReference type="AlphaFoldDB" id="A0A6I2TXA9"/>
<dbReference type="InterPro" id="IPR013324">
    <property type="entry name" value="RNA_pol_sigma_r3/r4-like"/>
</dbReference>
<dbReference type="InterPro" id="IPR000792">
    <property type="entry name" value="Tscrpt_reg_LuxR_C"/>
</dbReference>
<dbReference type="InterPro" id="IPR013249">
    <property type="entry name" value="RNA_pol_sigma70_r4_t2"/>
</dbReference>
<dbReference type="GO" id="GO:0006352">
    <property type="term" value="P:DNA-templated transcription initiation"/>
    <property type="evidence" value="ECO:0007669"/>
    <property type="project" value="InterPro"/>
</dbReference>
<dbReference type="InterPro" id="IPR013325">
    <property type="entry name" value="RNA_pol_sigma_r2"/>
</dbReference>
<dbReference type="InterPro" id="IPR014284">
    <property type="entry name" value="RNA_pol_sigma-70_dom"/>
</dbReference>
<sequence length="181" mass="21849">MDRFRIDTHGDFQKLYRKYYKALMLYALKMTHDEETAEDIVQNAFLKLWEKRIDMENEAMVRSFLYLSVRQRSIDRFRRTQVEDKYRKYVLGASDAVEKEWDDEEIFSNELYRRLFKAIDELPPRQREIFLAYMEGKSNADIAEAMHIKVDTIRVQKKRALKTLRGKISREELILLLLLTI</sequence>
<dbReference type="PANTHER" id="PTHR43133">
    <property type="entry name" value="RNA POLYMERASE ECF-TYPE SIGMA FACTO"/>
    <property type="match status" value="1"/>
</dbReference>
<dbReference type="InterPro" id="IPR007627">
    <property type="entry name" value="RNA_pol_sigma70_r2"/>
</dbReference>
<dbReference type="InterPro" id="IPR039425">
    <property type="entry name" value="RNA_pol_sigma-70-like"/>
</dbReference>
<dbReference type="Pfam" id="PF04542">
    <property type="entry name" value="Sigma70_r2"/>
    <property type="match status" value="1"/>
</dbReference>
<dbReference type="GO" id="GO:0016987">
    <property type="term" value="F:sigma factor activity"/>
    <property type="evidence" value="ECO:0007669"/>
    <property type="project" value="UniProtKB-KW"/>
</dbReference>
<dbReference type="Gene3D" id="1.10.1740.10">
    <property type="match status" value="1"/>
</dbReference>
<dbReference type="Proteomes" id="UP000450161">
    <property type="component" value="Unassembled WGS sequence"/>
</dbReference>
<dbReference type="NCBIfam" id="TIGR02937">
    <property type="entry name" value="sigma70-ECF"/>
    <property type="match status" value="1"/>
</dbReference>
<dbReference type="EMBL" id="VUNF01000030">
    <property type="protein sequence ID" value="MST78461.1"/>
    <property type="molecule type" value="Genomic_DNA"/>
</dbReference>
<keyword evidence="4" id="KW-0804">Transcription</keyword>
<dbReference type="SUPFAM" id="SSF88659">
    <property type="entry name" value="Sigma3 and sigma4 domains of RNA polymerase sigma factors"/>
    <property type="match status" value="1"/>
</dbReference>
<dbReference type="CDD" id="cd06171">
    <property type="entry name" value="Sigma70_r4"/>
    <property type="match status" value="1"/>
</dbReference>
<gene>
    <name evidence="6" type="ORF">FYJ72_12520</name>
</gene>
<dbReference type="SMART" id="SM00421">
    <property type="entry name" value="HTH_LUXR"/>
    <property type="match status" value="1"/>
</dbReference>
<evidence type="ECO:0000256" key="2">
    <source>
        <dbReference type="ARBA" id="ARBA00023015"/>
    </source>
</evidence>
<name>A0A6I2TXA9_9BACT</name>
<dbReference type="Gene3D" id="1.10.10.10">
    <property type="entry name" value="Winged helix-like DNA-binding domain superfamily/Winged helix DNA-binding domain"/>
    <property type="match status" value="1"/>
</dbReference>
<evidence type="ECO:0000259" key="5">
    <source>
        <dbReference type="SMART" id="SM00421"/>
    </source>
</evidence>
<dbReference type="Pfam" id="PF08281">
    <property type="entry name" value="Sigma70_r4_2"/>
    <property type="match status" value="1"/>
</dbReference>
<reference evidence="6 7" key="1">
    <citation type="submission" date="2019-08" db="EMBL/GenBank/DDBJ databases">
        <title>In-depth cultivation of the pig gut microbiome towards novel bacterial diversity and tailored functional studies.</title>
        <authorList>
            <person name="Wylensek D."/>
            <person name="Hitch T.C.A."/>
            <person name="Clavel T."/>
        </authorList>
    </citation>
    <scope>NUCLEOTIDE SEQUENCE [LARGE SCALE GENOMIC DNA]</scope>
    <source>
        <strain evidence="6 7">LKV-178-WT-2C</strain>
    </source>
</reference>
<dbReference type="PANTHER" id="PTHR43133:SF46">
    <property type="entry name" value="RNA POLYMERASE SIGMA-70 FACTOR ECF SUBFAMILY"/>
    <property type="match status" value="1"/>
</dbReference>
<comment type="caution">
    <text evidence="6">The sequence shown here is derived from an EMBL/GenBank/DDBJ whole genome shotgun (WGS) entry which is preliminary data.</text>
</comment>
<evidence type="ECO:0000313" key="7">
    <source>
        <dbReference type="Proteomes" id="UP000450161"/>
    </source>
</evidence>
<accession>A0A6I2TXA9</accession>
<organism evidence="6 7">
    <name type="scientific">Segatella copri</name>
    <dbReference type="NCBI Taxonomy" id="165179"/>
    <lineage>
        <taxon>Bacteria</taxon>
        <taxon>Pseudomonadati</taxon>
        <taxon>Bacteroidota</taxon>
        <taxon>Bacteroidia</taxon>
        <taxon>Bacteroidales</taxon>
        <taxon>Prevotellaceae</taxon>
        <taxon>Segatella</taxon>
    </lineage>
</organism>
<feature type="domain" description="HTH luxR-type" evidence="5">
    <location>
        <begin position="119"/>
        <end position="177"/>
    </location>
</feature>
<protein>
    <submittedName>
        <fullName evidence="6">RNA polymerase sigma-70 factor</fullName>
    </submittedName>
</protein>
<dbReference type="RefSeq" id="WP_154482573.1">
    <property type="nucleotide sequence ID" value="NZ_JADYTV010000050.1"/>
</dbReference>
<evidence type="ECO:0000256" key="4">
    <source>
        <dbReference type="ARBA" id="ARBA00023163"/>
    </source>
</evidence>
<comment type="similarity">
    <text evidence="1">Belongs to the sigma-70 factor family. ECF subfamily.</text>
</comment>
<dbReference type="PRINTS" id="PR00038">
    <property type="entry name" value="HTHLUXR"/>
</dbReference>
<dbReference type="NCBIfam" id="TIGR02985">
    <property type="entry name" value="Sig70_bacteroi1"/>
    <property type="match status" value="1"/>
</dbReference>
<dbReference type="SUPFAM" id="SSF88946">
    <property type="entry name" value="Sigma2 domain of RNA polymerase sigma factors"/>
    <property type="match status" value="1"/>
</dbReference>
<evidence type="ECO:0000313" key="6">
    <source>
        <dbReference type="EMBL" id="MST78461.1"/>
    </source>
</evidence>
<keyword evidence="3" id="KW-0731">Sigma factor</keyword>
<evidence type="ECO:0000256" key="1">
    <source>
        <dbReference type="ARBA" id="ARBA00010641"/>
    </source>
</evidence>
<evidence type="ECO:0000256" key="3">
    <source>
        <dbReference type="ARBA" id="ARBA00023082"/>
    </source>
</evidence>